<sequence length="485" mass="52043">MKLDGADKEALRQQYQQQLQQCGKVPISWAPAKHRSTQIDTERVLPGTSDSHSVLAAVTALHSPKKSTHANSKATRAHSSKRGAAGSKQAATIKAAELEPQPASVYRTEFCKDGAEQQRLSQLTTTRRVLQGSSEWALLDQLEHSIAEQEVAVRQALRQQVQQQQKQQLDAQVQEHERARQAAAAAKAADLAAAAADVAAHQAEEAAKEEAARTAAAKLKADREQQSAAAEAARRRAATKKAREEAALLASIEKQMAAAKEAAAANAADAKAAMEAARKANEEALAAKQRAAKEQQANDERLMVETIRTLQCQEEAREAALKAFHDNIAARAVQAGAAAVAENRGRAEREERLVAASEARAKAEAEAKHAAEVAKRAAMAADMKAAAAAAAAAKAAAQQVALQEQTQTRLEMEAQLQQFRLSESLTAAQRRQRNAQYKAALEAQIAEAEARAVLDDVFMAERERALNRRLIVTARGMMAGMGQGP</sequence>
<evidence type="ECO:0000256" key="2">
    <source>
        <dbReference type="SAM" id="MobiDB-lite"/>
    </source>
</evidence>
<evidence type="ECO:0000313" key="3">
    <source>
        <dbReference type="EMBL" id="WIA14948.1"/>
    </source>
</evidence>
<proteinExistence type="predicted"/>
<evidence type="ECO:0000313" key="4">
    <source>
        <dbReference type="Proteomes" id="UP001244341"/>
    </source>
</evidence>
<accession>A0ABY8U2U0</accession>
<organism evidence="3 4">
    <name type="scientific">Tetradesmus obliquus</name>
    <name type="common">Green alga</name>
    <name type="synonym">Acutodesmus obliquus</name>
    <dbReference type="NCBI Taxonomy" id="3088"/>
    <lineage>
        <taxon>Eukaryota</taxon>
        <taxon>Viridiplantae</taxon>
        <taxon>Chlorophyta</taxon>
        <taxon>core chlorophytes</taxon>
        <taxon>Chlorophyceae</taxon>
        <taxon>CS clade</taxon>
        <taxon>Sphaeropleales</taxon>
        <taxon>Scenedesmaceae</taxon>
        <taxon>Tetradesmus</taxon>
    </lineage>
</organism>
<dbReference type="EMBL" id="CP126213">
    <property type="protein sequence ID" value="WIA14948.1"/>
    <property type="molecule type" value="Genomic_DNA"/>
</dbReference>
<keyword evidence="4" id="KW-1185">Reference proteome</keyword>
<reference evidence="3 4" key="1">
    <citation type="submission" date="2023-05" db="EMBL/GenBank/DDBJ databases">
        <title>A 100% complete, gapless, phased diploid assembly of the Scenedesmus obliquus UTEX 3031 genome.</title>
        <authorList>
            <person name="Biondi T.C."/>
            <person name="Hanschen E.R."/>
            <person name="Kwon T."/>
            <person name="Eng W."/>
            <person name="Kruse C.P.S."/>
            <person name="Koehler S.I."/>
            <person name="Kunde Y."/>
            <person name="Gleasner C.D."/>
            <person name="You Mak K.T."/>
            <person name="Polle J."/>
            <person name="Hovde B.T."/>
            <person name="Starkenburg S.R."/>
        </authorList>
    </citation>
    <scope>NUCLEOTIDE SEQUENCE [LARGE SCALE GENOMIC DNA]</scope>
    <source>
        <strain evidence="3 4">DOE0152z</strain>
    </source>
</reference>
<name>A0ABY8U2U0_TETOB</name>
<dbReference type="Proteomes" id="UP001244341">
    <property type="component" value="Chromosome 6b"/>
</dbReference>
<feature type="region of interest" description="Disordered" evidence="2">
    <location>
        <begin position="218"/>
        <end position="238"/>
    </location>
</feature>
<keyword evidence="1" id="KW-0175">Coiled coil</keyword>
<protein>
    <submittedName>
        <fullName evidence="3">Uncharacterized protein</fullName>
    </submittedName>
</protein>
<gene>
    <name evidence="3" type="ORF">OEZ85_001659</name>
</gene>
<evidence type="ECO:0000256" key="1">
    <source>
        <dbReference type="SAM" id="Coils"/>
    </source>
</evidence>
<feature type="region of interest" description="Disordered" evidence="2">
    <location>
        <begin position="62"/>
        <end position="91"/>
    </location>
</feature>
<feature type="coiled-coil region" evidence="1">
    <location>
        <begin position="139"/>
        <end position="189"/>
    </location>
</feature>